<dbReference type="GeneID" id="111822393"/>
<sequence>MVTVPPHHYCTVANPVSRDAQGSVLFDITGQVQLCLADLEIQLAQDPFPLYPGEMLEKFSVYLRASSSKSSLRALSASDWSKIFCLSSRPWASCSSL</sequence>
<feature type="domain" description="Major vault protein repeat" evidence="2">
    <location>
        <begin position="1"/>
        <end position="58"/>
    </location>
</feature>
<dbReference type="PANTHER" id="PTHR14165:SF3">
    <property type="entry name" value="MAJOR VAULT PROTEIN"/>
    <property type="match status" value="1"/>
</dbReference>
<accession>A0A2Y9RT68</accession>
<protein>
    <submittedName>
        <fullName evidence="4">Major vault protein-like</fullName>
    </submittedName>
</protein>
<proteinExistence type="predicted"/>
<dbReference type="STRING" id="127582.A0A2Y9RT68"/>
<dbReference type="AlphaFoldDB" id="A0A2Y9RT68"/>
<reference evidence="4" key="1">
    <citation type="submission" date="2025-08" db="UniProtKB">
        <authorList>
            <consortium name="RefSeq"/>
        </authorList>
    </citation>
    <scope>IDENTIFICATION</scope>
</reference>
<dbReference type="InterPro" id="IPR041134">
    <property type="entry name" value="Vault_2"/>
</dbReference>
<dbReference type="GO" id="GO:0005737">
    <property type="term" value="C:cytoplasm"/>
    <property type="evidence" value="ECO:0007669"/>
    <property type="project" value="UniProtKB-SubCell"/>
</dbReference>
<comment type="subcellular location">
    <subcellularLocation>
        <location evidence="1">Cytoplasm</location>
    </subcellularLocation>
</comment>
<gene>
    <name evidence="4" type="primary">LOC111822393</name>
</gene>
<evidence type="ECO:0000256" key="1">
    <source>
        <dbReference type="PROSITE-ProRule" id="PRU00571"/>
    </source>
</evidence>
<dbReference type="Gene3D" id="2.30.30.560">
    <property type="match status" value="1"/>
</dbReference>
<keyword evidence="1" id="KW-0687">Ribonucleoprotein</keyword>
<dbReference type="GO" id="GO:0005634">
    <property type="term" value="C:nucleus"/>
    <property type="evidence" value="ECO:0007669"/>
    <property type="project" value="TreeGrafter"/>
</dbReference>
<dbReference type="InterPro" id="IPR002499">
    <property type="entry name" value="Vault_N"/>
</dbReference>
<evidence type="ECO:0000313" key="4">
    <source>
        <dbReference type="RefSeq" id="XP_023596801.1"/>
    </source>
</evidence>
<dbReference type="InParanoid" id="A0A2Y9RT68"/>
<dbReference type="GO" id="GO:1990904">
    <property type="term" value="C:ribonucleoprotein complex"/>
    <property type="evidence" value="ECO:0007669"/>
    <property type="project" value="UniProtKB-UniRule"/>
</dbReference>
<dbReference type="PANTHER" id="PTHR14165">
    <property type="entry name" value="MAJOR VAULT PROTEIN"/>
    <property type="match status" value="1"/>
</dbReference>
<dbReference type="Proteomes" id="UP000248480">
    <property type="component" value="Unplaced"/>
</dbReference>
<dbReference type="PROSITE" id="PS51224">
    <property type="entry name" value="MVP"/>
    <property type="match status" value="1"/>
</dbReference>
<dbReference type="InterPro" id="IPR039059">
    <property type="entry name" value="MVP"/>
</dbReference>
<dbReference type="InterPro" id="IPR043179">
    <property type="entry name" value="Vault_2_sf"/>
</dbReference>
<name>A0A2Y9RT68_TRIMA</name>
<dbReference type="KEGG" id="tmu:111822393"/>
<keyword evidence="1" id="KW-0963">Cytoplasm</keyword>
<dbReference type="Pfam" id="PF17794">
    <property type="entry name" value="Vault_2"/>
    <property type="match status" value="1"/>
</dbReference>
<dbReference type="RefSeq" id="XP_023596801.1">
    <property type="nucleotide sequence ID" value="XM_023741033.1"/>
</dbReference>
<evidence type="ECO:0000313" key="3">
    <source>
        <dbReference type="Proteomes" id="UP000248480"/>
    </source>
</evidence>
<evidence type="ECO:0000259" key="2">
    <source>
        <dbReference type="Pfam" id="PF17794"/>
    </source>
</evidence>
<dbReference type="FunFam" id="2.30.30.560:FF:000002">
    <property type="entry name" value="Major vault protein-alpha"/>
    <property type="match status" value="1"/>
</dbReference>
<keyword evidence="3" id="KW-1185">Reference proteome</keyword>
<organism evidence="3 4">
    <name type="scientific">Trichechus manatus latirostris</name>
    <name type="common">Florida manatee</name>
    <dbReference type="NCBI Taxonomy" id="127582"/>
    <lineage>
        <taxon>Eukaryota</taxon>
        <taxon>Metazoa</taxon>
        <taxon>Chordata</taxon>
        <taxon>Craniata</taxon>
        <taxon>Vertebrata</taxon>
        <taxon>Euteleostomi</taxon>
        <taxon>Mammalia</taxon>
        <taxon>Eutheria</taxon>
        <taxon>Afrotheria</taxon>
        <taxon>Sirenia</taxon>
        <taxon>Trichechidae</taxon>
        <taxon>Trichechus</taxon>
    </lineage>
</organism>
<feature type="repeat" description="MVP" evidence="1">
    <location>
        <begin position="7"/>
        <end position="68"/>
    </location>
</feature>